<evidence type="ECO:0000313" key="1">
    <source>
        <dbReference type="EMBL" id="KAL0252932.1"/>
    </source>
</evidence>
<dbReference type="GeneID" id="91989183"/>
<comment type="caution">
    <text evidence="1">The sequence shown here is derived from an EMBL/GenBank/DDBJ whole genome shotgun (WGS) entry which is preliminary data.</text>
</comment>
<name>A0ABR3BX19_9TREE</name>
<reference evidence="1 2" key="2">
    <citation type="submission" date="2024-01" db="EMBL/GenBank/DDBJ databases">
        <title>Comparative genomics of Cryptococcus and Kwoniella reveals pathogenesis evolution and contrasting modes of karyotype evolution via chromosome fusion or intercentromeric recombination.</title>
        <authorList>
            <person name="Coelho M.A."/>
            <person name="David-Palma M."/>
            <person name="Shea T."/>
            <person name="Bowers K."/>
            <person name="Mcginley-Smith S."/>
            <person name="Mohammad A.W."/>
            <person name="Gnirke A."/>
            <person name="Yurkov A.M."/>
            <person name="Nowrousian M."/>
            <person name="Sun S."/>
            <person name="Cuomo C.A."/>
            <person name="Heitman J."/>
        </authorList>
    </citation>
    <scope>NUCLEOTIDE SEQUENCE [LARGE SCALE GENOMIC DNA]</scope>
    <source>
        <strain evidence="1 2">IND107</strain>
    </source>
</reference>
<keyword evidence="2" id="KW-1185">Reference proteome</keyword>
<reference evidence="2" key="1">
    <citation type="submission" date="2015-01" db="EMBL/GenBank/DDBJ databases">
        <title>The Genome Sequence of Cryptococcus gattii MMRL2647.</title>
        <authorList>
            <consortium name="The Broad Institute Genomics Platform"/>
            <person name="Cuomo C."/>
            <person name="Litvintseva A."/>
            <person name="Chen Y."/>
            <person name="Heitman J."/>
            <person name="Sun S."/>
            <person name="Springer D."/>
            <person name="Dromer F."/>
            <person name="Young S."/>
            <person name="Zeng Q."/>
            <person name="Gargeya S."/>
            <person name="Abouelleil A."/>
            <person name="Alvarado L."/>
            <person name="Chapman S.B."/>
            <person name="Gainer-Dewar J."/>
            <person name="Goldberg J."/>
            <person name="Griggs A."/>
            <person name="Gujja S."/>
            <person name="Hansen M."/>
            <person name="Howarth C."/>
            <person name="Imamovic A."/>
            <person name="Larimer J."/>
            <person name="Murphy C."/>
            <person name="Naylor J."/>
            <person name="Pearson M."/>
            <person name="Priest M."/>
            <person name="Roberts A."/>
            <person name="Saif S."/>
            <person name="Shea T."/>
            <person name="Sykes S."/>
            <person name="Wortman J."/>
            <person name="Nusbaum C."/>
            <person name="Birren B."/>
        </authorList>
    </citation>
    <scope>NUCLEOTIDE SEQUENCE [LARGE SCALE GENOMIC DNA]</scope>
    <source>
        <strain evidence="2">IND107</strain>
    </source>
</reference>
<organism evidence="1 2">
    <name type="scientific">Cryptococcus tetragattii IND107</name>
    <dbReference type="NCBI Taxonomy" id="1296105"/>
    <lineage>
        <taxon>Eukaryota</taxon>
        <taxon>Fungi</taxon>
        <taxon>Dikarya</taxon>
        <taxon>Basidiomycota</taxon>
        <taxon>Agaricomycotina</taxon>
        <taxon>Tremellomycetes</taxon>
        <taxon>Tremellales</taxon>
        <taxon>Cryptococcaceae</taxon>
        <taxon>Cryptococcus</taxon>
        <taxon>Cryptococcus gattii species complex</taxon>
    </lineage>
</organism>
<dbReference type="EMBL" id="ATAM02000003">
    <property type="protein sequence ID" value="KAL0252932.1"/>
    <property type="molecule type" value="Genomic_DNA"/>
</dbReference>
<dbReference type="Proteomes" id="UP000054399">
    <property type="component" value="Unassembled WGS sequence"/>
</dbReference>
<gene>
    <name evidence="1" type="ORF">I308_102325</name>
</gene>
<sequence>MYPTELTARSSSVSITTLPCASRLLPPFVIPIHFLHPTIPYAVSIAPHIPCSVLHATSSSTFTYGHPSDEAGIQ</sequence>
<dbReference type="RefSeq" id="XP_066615652.1">
    <property type="nucleotide sequence ID" value="XM_066756875.1"/>
</dbReference>
<protein>
    <submittedName>
        <fullName evidence="1">Uncharacterized protein</fullName>
    </submittedName>
</protein>
<accession>A0ABR3BX19</accession>
<evidence type="ECO:0000313" key="2">
    <source>
        <dbReference type="Proteomes" id="UP000054399"/>
    </source>
</evidence>
<proteinExistence type="predicted"/>